<comment type="caution">
    <text evidence="11">The sequence shown here is derived from an EMBL/GenBank/DDBJ whole genome shotgun (WGS) entry which is preliminary data.</text>
</comment>
<evidence type="ECO:0000256" key="9">
    <source>
        <dbReference type="RuleBase" id="RU004016"/>
    </source>
</evidence>
<gene>
    <name evidence="11" type="ORF">COY73_02155</name>
</gene>
<dbReference type="Gene3D" id="3.40.710.10">
    <property type="entry name" value="DD-peptidase/beta-lactamase superfamily"/>
    <property type="match status" value="1"/>
</dbReference>
<evidence type="ECO:0000256" key="4">
    <source>
        <dbReference type="ARBA" id="ARBA00022960"/>
    </source>
</evidence>
<feature type="domain" description="Peptidase S11 D-alanyl-D-alanine carboxypeptidase A N-terminal" evidence="10">
    <location>
        <begin position="72"/>
        <end position="294"/>
    </location>
</feature>
<evidence type="ECO:0000256" key="2">
    <source>
        <dbReference type="ARBA" id="ARBA00022729"/>
    </source>
</evidence>
<feature type="active site" evidence="7">
    <location>
        <position position="162"/>
    </location>
</feature>
<dbReference type="EMBL" id="PFLW01000055">
    <property type="protein sequence ID" value="PIY89006.1"/>
    <property type="molecule type" value="Genomic_DNA"/>
</dbReference>
<dbReference type="Proteomes" id="UP000230767">
    <property type="component" value="Unassembled WGS sequence"/>
</dbReference>
<keyword evidence="6" id="KW-0961">Cell wall biogenesis/degradation</keyword>
<evidence type="ECO:0000256" key="6">
    <source>
        <dbReference type="ARBA" id="ARBA00023316"/>
    </source>
</evidence>
<name>A0A2M7R7D4_9BACT</name>
<dbReference type="GO" id="GO:0008360">
    <property type="term" value="P:regulation of cell shape"/>
    <property type="evidence" value="ECO:0007669"/>
    <property type="project" value="UniProtKB-KW"/>
</dbReference>
<accession>A0A2M7R7D4</accession>
<evidence type="ECO:0000256" key="1">
    <source>
        <dbReference type="ARBA" id="ARBA00007164"/>
    </source>
</evidence>
<dbReference type="GO" id="GO:0009002">
    <property type="term" value="F:serine-type D-Ala-D-Ala carboxypeptidase activity"/>
    <property type="evidence" value="ECO:0007669"/>
    <property type="project" value="InterPro"/>
</dbReference>
<dbReference type="PANTHER" id="PTHR21581">
    <property type="entry name" value="D-ALANYL-D-ALANINE CARBOXYPEPTIDASE"/>
    <property type="match status" value="1"/>
</dbReference>
<dbReference type="InterPro" id="IPR001967">
    <property type="entry name" value="Peptidase_S11_N"/>
</dbReference>
<evidence type="ECO:0000313" key="12">
    <source>
        <dbReference type="Proteomes" id="UP000230767"/>
    </source>
</evidence>
<sequence>MSKSFKTFLIVFLLSLPFWWGVNILGKNLENFFFKQYYQSPLSVQIPLFYKGAGLAAGEFWAAEEIIPPKFDIEAKAAISVKLDKDGSKETIFEKNSEKILPIASLTKLITAWVVFEYPEYYNFSREVRISKEAIMQEGDFGLYEGQLISINDLLYSMLIESSNDAAFSLAEALFSETKAKSEEKIEAFVALMNLEAKENIGLKNTYFINPTGLEVESKDGNRLSNYSTAKDLVELSKNILLKHPEIFEISKNKSAEIFNNNYLAVNKNIILNDNTVGGKTGWTPTAGGCILLVQKSERDARVLREAETPVLNEKEEYFINVILGTDSSDSRFSGMEKLIQLVY</sequence>
<proteinExistence type="inferred from homology"/>
<feature type="active site" description="Acyl-ester intermediate" evidence="7">
    <location>
        <position position="105"/>
    </location>
</feature>
<dbReference type="GO" id="GO:0006508">
    <property type="term" value="P:proteolysis"/>
    <property type="evidence" value="ECO:0007669"/>
    <property type="project" value="InterPro"/>
</dbReference>
<dbReference type="InterPro" id="IPR012338">
    <property type="entry name" value="Beta-lactam/transpept-like"/>
</dbReference>
<organism evidence="11 12">
    <name type="scientific">Candidatus Nealsonbacteria bacterium CG_4_10_14_0_8_um_filter_37_14</name>
    <dbReference type="NCBI Taxonomy" id="1974684"/>
    <lineage>
        <taxon>Bacteria</taxon>
        <taxon>Candidatus Nealsoniibacteriota</taxon>
    </lineage>
</organism>
<feature type="active site" description="Proton acceptor" evidence="7">
    <location>
        <position position="108"/>
    </location>
</feature>
<protein>
    <recommendedName>
        <fullName evidence="10">Peptidase S11 D-alanyl-D-alanine carboxypeptidase A N-terminal domain-containing protein</fullName>
    </recommendedName>
</protein>
<keyword evidence="4" id="KW-0133">Cell shape</keyword>
<dbReference type="GO" id="GO:0009252">
    <property type="term" value="P:peptidoglycan biosynthetic process"/>
    <property type="evidence" value="ECO:0007669"/>
    <property type="project" value="UniProtKB-KW"/>
</dbReference>
<reference evidence="12" key="1">
    <citation type="submission" date="2017-09" db="EMBL/GenBank/DDBJ databases">
        <title>Depth-based differentiation of microbial function through sediment-hosted aquifers and enrichment of novel symbionts in the deep terrestrial subsurface.</title>
        <authorList>
            <person name="Probst A.J."/>
            <person name="Ladd B."/>
            <person name="Jarett J.K."/>
            <person name="Geller-Mcgrath D.E."/>
            <person name="Sieber C.M.K."/>
            <person name="Emerson J.B."/>
            <person name="Anantharaman K."/>
            <person name="Thomas B.C."/>
            <person name="Malmstrom R."/>
            <person name="Stieglmeier M."/>
            <person name="Klingl A."/>
            <person name="Woyke T."/>
            <person name="Ryan C.M."/>
            <person name="Banfield J.F."/>
        </authorList>
    </citation>
    <scope>NUCLEOTIDE SEQUENCE [LARGE SCALE GENOMIC DNA]</scope>
</reference>
<keyword evidence="5" id="KW-0573">Peptidoglycan synthesis</keyword>
<evidence type="ECO:0000256" key="7">
    <source>
        <dbReference type="PIRSR" id="PIRSR618044-1"/>
    </source>
</evidence>
<evidence type="ECO:0000256" key="3">
    <source>
        <dbReference type="ARBA" id="ARBA00022801"/>
    </source>
</evidence>
<evidence type="ECO:0000256" key="5">
    <source>
        <dbReference type="ARBA" id="ARBA00022984"/>
    </source>
</evidence>
<keyword evidence="2" id="KW-0732">Signal</keyword>
<dbReference type="SUPFAM" id="SSF56601">
    <property type="entry name" value="beta-lactamase/transpeptidase-like"/>
    <property type="match status" value="1"/>
</dbReference>
<feature type="binding site" evidence="8">
    <location>
        <position position="280"/>
    </location>
    <ligand>
        <name>substrate</name>
    </ligand>
</feature>
<comment type="similarity">
    <text evidence="1 9">Belongs to the peptidase S11 family.</text>
</comment>
<dbReference type="Pfam" id="PF00768">
    <property type="entry name" value="Peptidase_S11"/>
    <property type="match status" value="1"/>
</dbReference>
<dbReference type="AlphaFoldDB" id="A0A2M7R7D4"/>
<dbReference type="GO" id="GO:0071555">
    <property type="term" value="P:cell wall organization"/>
    <property type="evidence" value="ECO:0007669"/>
    <property type="project" value="UniProtKB-KW"/>
</dbReference>
<evidence type="ECO:0000256" key="8">
    <source>
        <dbReference type="PIRSR" id="PIRSR618044-2"/>
    </source>
</evidence>
<dbReference type="PANTHER" id="PTHR21581:SF6">
    <property type="entry name" value="TRAFFICKING PROTEIN PARTICLE COMPLEX SUBUNIT 12"/>
    <property type="match status" value="1"/>
</dbReference>
<dbReference type="PRINTS" id="PR00725">
    <property type="entry name" value="DADACBPTASE1"/>
</dbReference>
<evidence type="ECO:0000313" key="11">
    <source>
        <dbReference type="EMBL" id="PIY89006.1"/>
    </source>
</evidence>
<evidence type="ECO:0000259" key="10">
    <source>
        <dbReference type="Pfam" id="PF00768"/>
    </source>
</evidence>
<keyword evidence="3" id="KW-0378">Hydrolase</keyword>
<dbReference type="InterPro" id="IPR018044">
    <property type="entry name" value="Peptidase_S11"/>
</dbReference>